<evidence type="ECO:0000256" key="1">
    <source>
        <dbReference type="ARBA" id="ARBA00004141"/>
    </source>
</evidence>
<feature type="non-terminal residue" evidence="8">
    <location>
        <position position="491"/>
    </location>
</feature>
<dbReference type="OrthoDB" id="5296287at2759"/>
<evidence type="ECO:0000259" key="7">
    <source>
        <dbReference type="PROSITE" id="PS50850"/>
    </source>
</evidence>
<keyword evidence="3 6" id="KW-1133">Transmembrane helix</keyword>
<evidence type="ECO:0000256" key="3">
    <source>
        <dbReference type="ARBA" id="ARBA00022989"/>
    </source>
</evidence>
<sequence length="491" mass="54262">SLTSLANGMESLEFDVNDELNENEGSPQASERSPYTTYNPSREALVEREQNGHQEINETDNQNVVVDDVVANPNANKPVSPWKLIRSLERYQIMTFTAAFLGWTLDAFDFFTVSFALPYIADEFKMKPSDIATSITVTLLLRPIGALIFGILADKYGRRYPLMADIILYSVVELASGFAPNFQVFVALRAIFGIAMGGEWGLGAALAMEALPPESRGLFSGILQQGYPTGYIIAAIFYYAVIRTVGWRAMFWIGSFPALVVVFMRFFVPESKAWEKNHETRRKSVDHNMLNEVKKAHRIFSPRFLKHNSPFLQEITITTIIANIGSIIGGTTCGYLSQYVGRRKMVITAMIFAGAFLPLIAIPINKSLVTFGAFVVYFFVQGAFGIVPAHLNELSPPAYRGTFPGLTYQLGTLIASSSAQVEAVLGEAFPKNGTPNYGLTIAVMSACAMMIVIIFMSTGGEKKHVNFMEEASFEEANVEEDIEVNETKNAQ</sequence>
<proteinExistence type="predicted"/>
<feature type="transmembrane region" description="Helical" evidence="6">
    <location>
        <begin position="345"/>
        <end position="364"/>
    </location>
</feature>
<dbReference type="InterPro" id="IPR011701">
    <property type="entry name" value="MFS"/>
</dbReference>
<feature type="region of interest" description="Disordered" evidence="5">
    <location>
        <begin position="1"/>
        <end position="41"/>
    </location>
</feature>
<evidence type="ECO:0000256" key="5">
    <source>
        <dbReference type="SAM" id="MobiDB-lite"/>
    </source>
</evidence>
<dbReference type="PANTHER" id="PTHR23508">
    <property type="entry name" value="CARBOXYLIC ACID TRANSPORTER PROTEIN HOMOLOG"/>
    <property type="match status" value="1"/>
</dbReference>
<dbReference type="InterPro" id="IPR005829">
    <property type="entry name" value="Sugar_transporter_CS"/>
</dbReference>
<protein>
    <submittedName>
        <fullName evidence="8">23409_t:CDS:1</fullName>
    </submittedName>
</protein>
<feature type="transmembrane region" description="Helical" evidence="6">
    <location>
        <begin position="131"/>
        <end position="153"/>
    </location>
</feature>
<gene>
    <name evidence="8" type="ORF">DERYTH_LOCUS9519</name>
</gene>
<dbReference type="Gene3D" id="1.20.1250.20">
    <property type="entry name" value="MFS general substrate transporter like domains"/>
    <property type="match status" value="2"/>
</dbReference>
<evidence type="ECO:0000256" key="4">
    <source>
        <dbReference type="ARBA" id="ARBA00023136"/>
    </source>
</evidence>
<accession>A0A9N9DGW6</accession>
<dbReference type="EMBL" id="CAJVPY010005232">
    <property type="protein sequence ID" value="CAG8638406.1"/>
    <property type="molecule type" value="Genomic_DNA"/>
</dbReference>
<reference evidence="8" key="1">
    <citation type="submission" date="2021-06" db="EMBL/GenBank/DDBJ databases">
        <authorList>
            <person name="Kallberg Y."/>
            <person name="Tangrot J."/>
            <person name="Rosling A."/>
        </authorList>
    </citation>
    <scope>NUCLEOTIDE SEQUENCE</scope>
    <source>
        <strain evidence="8">MA453B</strain>
    </source>
</reference>
<dbReference type="SUPFAM" id="SSF103473">
    <property type="entry name" value="MFS general substrate transporter"/>
    <property type="match status" value="1"/>
</dbReference>
<dbReference type="InterPro" id="IPR020846">
    <property type="entry name" value="MFS_dom"/>
</dbReference>
<feature type="transmembrane region" description="Helical" evidence="6">
    <location>
        <begin position="247"/>
        <end position="268"/>
    </location>
</feature>
<dbReference type="PANTHER" id="PTHR23508:SF10">
    <property type="entry name" value="CARBOXYLIC ACID TRANSPORTER PROTEIN HOMOLOG"/>
    <property type="match status" value="1"/>
</dbReference>
<keyword evidence="4 6" id="KW-0472">Membrane</keyword>
<evidence type="ECO:0000256" key="2">
    <source>
        <dbReference type="ARBA" id="ARBA00022692"/>
    </source>
</evidence>
<organism evidence="8 9">
    <name type="scientific">Dentiscutata erythropus</name>
    <dbReference type="NCBI Taxonomy" id="1348616"/>
    <lineage>
        <taxon>Eukaryota</taxon>
        <taxon>Fungi</taxon>
        <taxon>Fungi incertae sedis</taxon>
        <taxon>Mucoromycota</taxon>
        <taxon>Glomeromycotina</taxon>
        <taxon>Glomeromycetes</taxon>
        <taxon>Diversisporales</taxon>
        <taxon>Gigasporaceae</taxon>
        <taxon>Dentiscutata</taxon>
    </lineage>
</organism>
<dbReference type="GO" id="GO:0046943">
    <property type="term" value="F:carboxylic acid transmembrane transporter activity"/>
    <property type="evidence" value="ECO:0007669"/>
    <property type="project" value="TreeGrafter"/>
</dbReference>
<name>A0A9N9DGW6_9GLOM</name>
<evidence type="ECO:0000313" key="9">
    <source>
        <dbReference type="Proteomes" id="UP000789405"/>
    </source>
</evidence>
<dbReference type="Pfam" id="PF07690">
    <property type="entry name" value="MFS_1"/>
    <property type="match status" value="1"/>
</dbReference>
<feature type="transmembrane region" description="Helical" evidence="6">
    <location>
        <begin position="93"/>
        <end position="119"/>
    </location>
</feature>
<dbReference type="AlphaFoldDB" id="A0A9N9DGW6"/>
<dbReference type="PROSITE" id="PS00217">
    <property type="entry name" value="SUGAR_TRANSPORT_2"/>
    <property type="match status" value="1"/>
</dbReference>
<feature type="domain" description="Major facilitator superfamily (MFS) profile" evidence="7">
    <location>
        <begin position="95"/>
        <end position="463"/>
    </location>
</feature>
<feature type="transmembrane region" description="Helical" evidence="6">
    <location>
        <begin position="185"/>
        <end position="206"/>
    </location>
</feature>
<comment type="caution">
    <text evidence="8">The sequence shown here is derived from an EMBL/GenBank/DDBJ whole genome shotgun (WGS) entry which is preliminary data.</text>
</comment>
<comment type="subcellular location">
    <subcellularLocation>
        <location evidence="1">Membrane</location>
        <topology evidence="1">Multi-pass membrane protein</topology>
    </subcellularLocation>
</comment>
<dbReference type="InterPro" id="IPR036259">
    <property type="entry name" value="MFS_trans_sf"/>
</dbReference>
<evidence type="ECO:0000256" key="6">
    <source>
        <dbReference type="SAM" id="Phobius"/>
    </source>
</evidence>
<feature type="transmembrane region" description="Helical" evidence="6">
    <location>
        <begin position="437"/>
        <end position="458"/>
    </location>
</feature>
<keyword evidence="2 6" id="KW-0812">Transmembrane</keyword>
<feature type="transmembrane region" description="Helical" evidence="6">
    <location>
        <begin position="218"/>
        <end position="241"/>
    </location>
</feature>
<feature type="transmembrane region" description="Helical" evidence="6">
    <location>
        <begin position="370"/>
        <end position="391"/>
    </location>
</feature>
<feature type="compositionally biased region" description="Acidic residues" evidence="5">
    <location>
        <begin position="12"/>
        <end position="22"/>
    </location>
</feature>
<keyword evidence="9" id="KW-1185">Reference proteome</keyword>
<dbReference type="GO" id="GO:0005886">
    <property type="term" value="C:plasma membrane"/>
    <property type="evidence" value="ECO:0007669"/>
    <property type="project" value="TreeGrafter"/>
</dbReference>
<dbReference type="CDD" id="cd17316">
    <property type="entry name" value="MFS_SV2_like"/>
    <property type="match status" value="1"/>
</dbReference>
<dbReference type="PROSITE" id="PS50850">
    <property type="entry name" value="MFS"/>
    <property type="match status" value="1"/>
</dbReference>
<dbReference type="Proteomes" id="UP000789405">
    <property type="component" value="Unassembled WGS sequence"/>
</dbReference>
<evidence type="ECO:0000313" key="8">
    <source>
        <dbReference type="EMBL" id="CAG8638406.1"/>
    </source>
</evidence>
<feature type="compositionally biased region" description="Polar residues" evidence="5">
    <location>
        <begin position="23"/>
        <end position="40"/>
    </location>
</feature>